<evidence type="ECO:0000313" key="1">
    <source>
        <dbReference type="EMBL" id="RDX91001.1"/>
    </source>
</evidence>
<accession>A0A371GKC7</accession>
<keyword evidence="2" id="KW-1185">Reference proteome</keyword>
<evidence type="ECO:0000313" key="2">
    <source>
        <dbReference type="Proteomes" id="UP000257109"/>
    </source>
</evidence>
<dbReference type="Proteomes" id="UP000257109">
    <property type="component" value="Unassembled WGS sequence"/>
</dbReference>
<sequence>MVILVGAAEYKVERVLIDQGSSANILYWSTLERMQLPADLVQSCPGSLYGFAGECVPILGTVELETCFGEQPVSRTIPVLYTVVDALASYNIIIGRPALNRLGAIVSTKHLCMKFPVGRRVGSVLRIERYAPPNEVNAVDLDLDPRSQFEREGPLPAEDLKEV</sequence>
<dbReference type="EMBL" id="QJKJ01005232">
    <property type="protein sequence ID" value="RDX91001.1"/>
    <property type="molecule type" value="Genomic_DNA"/>
</dbReference>
<dbReference type="CDD" id="cd00303">
    <property type="entry name" value="retropepsin_like"/>
    <property type="match status" value="1"/>
</dbReference>
<dbReference type="Gene3D" id="2.40.70.10">
    <property type="entry name" value="Acid Proteases"/>
    <property type="match status" value="1"/>
</dbReference>
<feature type="non-terminal residue" evidence="1">
    <location>
        <position position="1"/>
    </location>
</feature>
<name>A0A371GKC7_MUCPR</name>
<dbReference type="InterPro" id="IPR021109">
    <property type="entry name" value="Peptidase_aspartic_dom_sf"/>
</dbReference>
<dbReference type="PANTHER" id="PTHR33240:SF15">
    <property type="entry name" value="GAG-PRO-LIKE PROTEIN"/>
    <property type="match status" value="1"/>
</dbReference>
<gene>
    <name evidence="1" type="ORF">CR513_27070</name>
</gene>
<protein>
    <submittedName>
        <fullName evidence="1">Uncharacterized protein</fullName>
    </submittedName>
</protein>
<reference evidence="1" key="1">
    <citation type="submission" date="2018-05" db="EMBL/GenBank/DDBJ databases">
        <title>Draft genome of Mucuna pruriens seed.</title>
        <authorList>
            <person name="Nnadi N.E."/>
            <person name="Vos R."/>
            <person name="Hasami M.H."/>
            <person name="Devisetty U.K."/>
            <person name="Aguiy J.C."/>
        </authorList>
    </citation>
    <scope>NUCLEOTIDE SEQUENCE [LARGE SCALE GENOMIC DNA]</scope>
    <source>
        <strain evidence="1">JCA_2017</strain>
    </source>
</reference>
<proteinExistence type="predicted"/>
<dbReference type="OrthoDB" id="1400091at2759"/>
<dbReference type="PANTHER" id="PTHR33240">
    <property type="entry name" value="OS08G0508500 PROTEIN"/>
    <property type="match status" value="1"/>
</dbReference>
<dbReference type="AlphaFoldDB" id="A0A371GKC7"/>
<comment type="caution">
    <text evidence="1">The sequence shown here is derived from an EMBL/GenBank/DDBJ whole genome shotgun (WGS) entry which is preliminary data.</text>
</comment>
<organism evidence="1 2">
    <name type="scientific">Mucuna pruriens</name>
    <name type="common">Velvet bean</name>
    <name type="synonym">Dolichos pruriens</name>
    <dbReference type="NCBI Taxonomy" id="157652"/>
    <lineage>
        <taxon>Eukaryota</taxon>
        <taxon>Viridiplantae</taxon>
        <taxon>Streptophyta</taxon>
        <taxon>Embryophyta</taxon>
        <taxon>Tracheophyta</taxon>
        <taxon>Spermatophyta</taxon>
        <taxon>Magnoliopsida</taxon>
        <taxon>eudicotyledons</taxon>
        <taxon>Gunneridae</taxon>
        <taxon>Pentapetalae</taxon>
        <taxon>rosids</taxon>
        <taxon>fabids</taxon>
        <taxon>Fabales</taxon>
        <taxon>Fabaceae</taxon>
        <taxon>Papilionoideae</taxon>
        <taxon>50 kb inversion clade</taxon>
        <taxon>NPAAA clade</taxon>
        <taxon>indigoferoid/millettioid clade</taxon>
        <taxon>Phaseoleae</taxon>
        <taxon>Mucuna</taxon>
    </lineage>
</organism>